<dbReference type="Pfam" id="PF24570">
    <property type="entry name" value="BACK_BPM_SPOP"/>
    <property type="match status" value="1"/>
</dbReference>
<dbReference type="Proteomes" id="UP000823388">
    <property type="component" value="Chromosome 5K"/>
</dbReference>
<dbReference type="SUPFAM" id="SSF49599">
    <property type="entry name" value="TRAF domain-like"/>
    <property type="match status" value="1"/>
</dbReference>
<dbReference type="InterPro" id="IPR002083">
    <property type="entry name" value="MATH/TRAF_dom"/>
</dbReference>
<dbReference type="SUPFAM" id="SSF54695">
    <property type="entry name" value="POZ domain"/>
    <property type="match status" value="1"/>
</dbReference>
<dbReference type="InterPro" id="IPR056423">
    <property type="entry name" value="BACK_BPM_SPOP"/>
</dbReference>
<dbReference type="InterPro" id="IPR000210">
    <property type="entry name" value="BTB/POZ_dom"/>
</dbReference>
<proteinExistence type="inferred from homology"/>
<organism evidence="4 5">
    <name type="scientific">Panicum virgatum</name>
    <name type="common">Blackwell switchgrass</name>
    <dbReference type="NCBI Taxonomy" id="38727"/>
    <lineage>
        <taxon>Eukaryota</taxon>
        <taxon>Viridiplantae</taxon>
        <taxon>Streptophyta</taxon>
        <taxon>Embryophyta</taxon>
        <taxon>Tracheophyta</taxon>
        <taxon>Spermatophyta</taxon>
        <taxon>Magnoliopsida</taxon>
        <taxon>Liliopsida</taxon>
        <taxon>Poales</taxon>
        <taxon>Poaceae</taxon>
        <taxon>PACMAD clade</taxon>
        <taxon>Panicoideae</taxon>
        <taxon>Panicodae</taxon>
        <taxon>Paniceae</taxon>
        <taxon>Panicinae</taxon>
        <taxon>Panicum</taxon>
        <taxon>Panicum sect. Hiantes</taxon>
    </lineage>
</organism>
<dbReference type="Gene3D" id="1.25.40.420">
    <property type="match status" value="1"/>
</dbReference>
<protein>
    <recommendedName>
        <fullName evidence="3">BTB domain-containing protein</fullName>
    </recommendedName>
</protein>
<dbReference type="PANTHER" id="PTHR26379:SF180">
    <property type="entry name" value="TRAF TRANSCRIPTION FACTOR"/>
    <property type="match status" value="1"/>
</dbReference>
<comment type="caution">
    <text evidence="4">The sequence shown here is derived from an EMBL/GenBank/DDBJ whole genome shotgun (WGS) entry which is preliminary data.</text>
</comment>
<dbReference type="PROSITE" id="PS50097">
    <property type="entry name" value="BTB"/>
    <property type="match status" value="1"/>
</dbReference>
<evidence type="ECO:0000313" key="5">
    <source>
        <dbReference type="Proteomes" id="UP000823388"/>
    </source>
</evidence>
<comment type="similarity">
    <text evidence="2">Belongs to the Tdpoz family.</text>
</comment>
<dbReference type="AlphaFoldDB" id="A0A8T0SPW1"/>
<evidence type="ECO:0000259" key="3">
    <source>
        <dbReference type="PROSITE" id="PS50097"/>
    </source>
</evidence>
<dbReference type="SMART" id="SM00225">
    <property type="entry name" value="BTB"/>
    <property type="match status" value="1"/>
</dbReference>
<dbReference type="Gene3D" id="3.30.710.10">
    <property type="entry name" value="Potassium Channel Kv1.1, Chain A"/>
    <property type="match status" value="1"/>
</dbReference>
<evidence type="ECO:0000256" key="1">
    <source>
        <dbReference type="ARBA" id="ARBA00004906"/>
    </source>
</evidence>
<evidence type="ECO:0000256" key="2">
    <source>
        <dbReference type="ARBA" id="ARBA00010846"/>
    </source>
</evidence>
<accession>A0A8T0SPW1</accession>
<dbReference type="CDD" id="cd18280">
    <property type="entry name" value="BTB_POZ_BPM_plant"/>
    <property type="match status" value="1"/>
</dbReference>
<dbReference type="EMBL" id="CM029045">
    <property type="protein sequence ID" value="KAG2598356.1"/>
    <property type="molecule type" value="Genomic_DNA"/>
</dbReference>
<keyword evidence="5" id="KW-1185">Reference proteome</keyword>
<dbReference type="InterPro" id="IPR045005">
    <property type="entry name" value="BPM1-6"/>
</dbReference>
<dbReference type="PANTHER" id="PTHR26379">
    <property type="entry name" value="BTB/POZ AND MATH DOMAIN-CONTAINING PROTEIN 1"/>
    <property type="match status" value="1"/>
</dbReference>
<gene>
    <name evidence="4" type="ORF">PVAP13_5KG364800</name>
</gene>
<dbReference type="Pfam" id="PF00651">
    <property type="entry name" value="BTB"/>
    <property type="match status" value="1"/>
</dbReference>
<dbReference type="GO" id="GO:0016567">
    <property type="term" value="P:protein ubiquitination"/>
    <property type="evidence" value="ECO:0007669"/>
    <property type="project" value="InterPro"/>
</dbReference>
<name>A0A8T0SPW1_PANVG</name>
<evidence type="ECO:0000313" key="4">
    <source>
        <dbReference type="EMBL" id="KAG2598356.1"/>
    </source>
</evidence>
<feature type="domain" description="BTB" evidence="3">
    <location>
        <begin position="152"/>
        <end position="213"/>
    </location>
</feature>
<reference evidence="4" key="1">
    <citation type="submission" date="2020-05" db="EMBL/GenBank/DDBJ databases">
        <title>WGS assembly of Panicum virgatum.</title>
        <authorList>
            <person name="Lovell J.T."/>
            <person name="Jenkins J."/>
            <person name="Shu S."/>
            <person name="Juenger T.E."/>
            <person name="Schmutz J."/>
        </authorList>
    </citation>
    <scope>NUCLEOTIDE SEQUENCE</scope>
    <source>
        <strain evidence="4">AP13</strain>
    </source>
</reference>
<dbReference type="CDD" id="cd00121">
    <property type="entry name" value="MATH"/>
    <property type="match status" value="1"/>
</dbReference>
<dbReference type="InterPro" id="IPR011333">
    <property type="entry name" value="SKP1/BTB/POZ_sf"/>
</dbReference>
<comment type="pathway">
    <text evidence="1">Protein modification; protein ubiquitination.</text>
</comment>
<sequence length="325" mass="35574">MEHDGTNLTVTEAVRSVQLLKIDGYCATAAMETSEFIKSRWNIYGHEWERDKLRVNLSCRLVCPSQHLDPSEEKIVSHVFDSHSKCSPEVLLMPKHVLPSSGYIVNDSLTVECTITVLGHFDTADKEQPLPVPPPSDLHQHLGELLESQDGADITFHVSGESFAAHKVILAARSPVFKAKFFGGMEETSSESVVIEDMEAAVFKSMLHFIYTDMAPELDGDLEPQAAATKAQHLLAAADRYGLNRLKLICECKLSGGIDIGIAATTLALAEQHHCSLLKAKCLEFVTKSPETLDAVLATDGYAHLVASCPLVLTELLRAARGRKI</sequence>